<reference evidence="1 2" key="1">
    <citation type="submission" date="2019-06" db="EMBL/GenBank/DDBJ databases">
        <title>Sulfurimonas gotlandica sp. nov., a chemoautotrophic and psychrotolerant epsilonproteobacterium isolated from a pelagic redoxcline, and an emended description of the genus Sulfurimonas.</title>
        <authorList>
            <person name="Wang S."/>
            <person name="Jiang L."/>
            <person name="Shao Z."/>
        </authorList>
    </citation>
    <scope>NUCLEOTIDE SEQUENCE [LARGE SCALE GENOMIC DNA]</scope>
    <source>
        <strain evidence="1 2">B2</strain>
    </source>
</reference>
<organism evidence="1 2">
    <name type="scientific">Sulfurimonas marina</name>
    <dbReference type="NCBI Taxonomy" id="2590551"/>
    <lineage>
        <taxon>Bacteria</taxon>
        <taxon>Pseudomonadati</taxon>
        <taxon>Campylobacterota</taxon>
        <taxon>Epsilonproteobacteria</taxon>
        <taxon>Campylobacterales</taxon>
        <taxon>Sulfurimonadaceae</taxon>
        <taxon>Sulfurimonas</taxon>
    </lineage>
</organism>
<sequence length="1422" mass="150557">MKHFFLKTSMMSLGTAVVLGMTGCSGGGSSDSTTTLTSISGGAVDGYLQGATVFVDSTADGEQNATEQATITDTNGDFTLTGTITNGTKIYAYGGIDRSTGKPFEGRLSAIYQGKTPILSPLSTYVTAMVAKGVDIDTAKTKVAANFGLSAEDVDKDPMTEPTVFLAAQKVQKTVEVVAAATGESDFNKAYEDVFASLASVTDENTSSGDFNATVLVQKVATDKSVAIDTSVETFLETYVAKVDEIAEQNATTDTLDGIGDVLDTYTEVVESAIENNDTTAIADYTTVIENLDANDTVTQIEDGTYTDPIADALDAIQDAFDNNISYLGANTANNNIIVDLNLTDPATLTDVNLTWSSDNAAVDATTGVITRTDTIDVNVALKATVSKVASDANSTVVTKNQTYNLVVKRNEYAPVALDSVATTNEDNAVEIPLSFSDQNQDILAVQITTQPSHGVAIYANGSITYTPEVNFNGTDSLVYTVTDTTGLAATANVNITVNAVNDAPTVLNDTDSVTTGASVTIDVLANDTDVDSDTLSITAVTVGNYGTATINGGTIDYVAGLVAGTDTLTYTVSDGSVDVNGTVTITVLSTPVDPIDPGDTPTAITFTDGMEFSNFDVWEDYDKTVVELRTHSLNSGTFTENAYELNTTTGVFEASTKANSDYVLGANGWTTESFKTYTLTNGVITFENGMAVQIAAEYDLANPTAEGAALISEINAQVPGEDNVTFNAGAKAYVLAFKPTTDLYELWDAPTVQEQDPVTFNWYSTDVTFTTLYAYMQSVNSPSGVFNELTGEFTGVDFERNTASTQCNMFHNCPVIDSTGTEFSSVVSGMTGNLVVTDHTVIDGPYPQTKVGTWEAKTVNGMLLITYKPDIGSESYFGWEDNLIAVADGAVRKGQYQAAATEFKIDTEQAEFNDVAVNDIKAAIATFIANGGTIDPTPTQLTAVDDSITTQPDTPITYNVLANDFGGEGILSITNATDGQNGTVTWTSDSVEYTPNAGYEGSDSFTYTITDGFTEATATVNVNISTNNPPVANNAAFTMLVGETISGNIGAVDPEGATVTYSVSAINDPSQVFGPNTILSSDGNFTIETVQEGNATITVTMSDGDVNSTVTYSVFVEASMNSDSLYGMSEASQNLTSTEFDTYAASPQTFPADTPLYSFWGVNTDENGTATLEYDYLEFKTDGTFVNPDGNGTHDSQWNSTMTVSMEGTPVAKAVVVNENMSATEIASEITELGELGITLPTGSVVSKVAVLMLNDEYDIWGPVEAYVDGVTPVTALAEMFGNYTAAYNRENYKRQLMFAQGEQFSDGNGTIVEVDMTSVYMGLSMEPTVINPSAGTWTATTYTDNNGTTVDMILMTVDDTLVGAYNKNPILVAPGIVLEDGTTTSRIYQGSYTPANTGFVEYYFNDTAAQEIVSNFNATH</sequence>
<dbReference type="Pfam" id="PF17963">
    <property type="entry name" value="Big_9"/>
    <property type="match status" value="3"/>
</dbReference>
<dbReference type="NCBIfam" id="NF012211">
    <property type="entry name" value="tand_rpt_95"/>
    <property type="match status" value="3"/>
</dbReference>
<evidence type="ECO:0000313" key="1">
    <source>
        <dbReference type="EMBL" id="QOP41725.1"/>
    </source>
</evidence>
<name>A0A7M1AWC6_9BACT</name>
<keyword evidence="2" id="KW-1185">Reference proteome</keyword>
<dbReference type="PROSITE" id="PS51257">
    <property type="entry name" value="PROKAR_LIPOPROTEIN"/>
    <property type="match status" value="1"/>
</dbReference>
<accession>A0A7M1AWC6</accession>
<dbReference type="EMBL" id="CP041165">
    <property type="protein sequence ID" value="QOP41725.1"/>
    <property type="molecule type" value="Genomic_DNA"/>
</dbReference>
<dbReference type="Gene3D" id="2.60.40.3440">
    <property type="match status" value="1"/>
</dbReference>
<protein>
    <submittedName>
        <fullName evidence="1">Tandem-95 repeat protein</fullName>
    </submittedName>
</protein>
<evidence type="ECO:0000313" key="2">
    <source>
        <dbReference type="Proteomes" id="UP000593910"/>
    </source>
</evidence>
<dbReference type="RefSeq" id="WP_193113044.1">
    <property type="nucleotide sequence ID" value="NZ_CP041165.1"/>
</dbReference>
<gene>
    <name evidence="1" type="ORF">FJR03_08235</name>
</gene>
<dbReference type="Proteomes" id="UP000593910">
    <property type="component" value="Chromosome"/>
</dbReference>
<dbReference type="Gene3D" id="2.60.40.2810">
    <property type="match status" value="2"/>
</dbReference>
<dbReference type="KEGG" id="smax:FJR03_08235"/>
<proteinExistence type="predicted"/>